<keyword evidence="3 4" id="KW-0413">Isomerase</keyword>
<dbReference type="InterPro" id="IPR020095">
    <property type="entry name" value="PsdUridine_synth_TruA_C"/>
</dbReference>
<dbReference type="AlphaFoldDB" id="A0A1I5RRF8"/>
<keyword evidence="2 4" id="KW-0819">tRNA processing</keyword>
<comment type="caution">
    <text evidence="4">Lacks conserved residue(s) required for the propagation of feature annotation.</text>
</comment>
<organism evidence="9 10">
    <name type="scientific">Pseudarcicella hirudinis</name>
    <dbReference type="NCBI Taxonomy" id="1079859"/>
    <lineage>
        <taxon>Bacteria</taxon>
        <taxon>Pseudomonadati</taxon>
        <taxon>Bacteroidota</taxon>
        <taxon>Cytophagia</taxon>
        <taxon>Cytophagales</taxon>
        <taxon>Flectobacillaceae</taxon>
        <taxon>Pseudarcicella</taxon>
    </lineage>
</organism>
<feature type="binding site" evidence="4 6">
    <location>
        <position position="115"/>
    </location>
    <ligand>
        <name>substrate</name>
    </ligand>
</feature>
<dbReference type="HAMAP" id="MF_00171">
    <property type="entry name" value="TruA"/>
    <property type="match status" value="1"/>
</dbReference>
<dbReference type="PANTHER" id="PTHR11142">
    <property type="entry name" value="PSEUDOURIDYLATE SYNTHASE"/>
    <property type="match status" value="1"/>
</dbReference>
<evidence type="ECO:0000259" key="8">
    <source>
        <dbReference type="Pfam" id="PF01416"/>
    </source>
</evidence>
<feature type="domain" description="Pseudouridine synthase I TruA alpha/beta" evidence="8">
    <location>
        <begin position="13"/>
        <end position="109"/>
    </location>
</feature>
<dbReference type="InterPro" id="IPR001406">
    <property type="entry name" value="PsdUridine_synth_TruA"/>
</dbReference>
<evidence type="ECO:0000256" key="1">
    <source>
        <dbReference type="ARBA" id="ARBA00009375"/>
    </source>
</evidence>
<dbReference type="STRING" id="1079859.SAMN04515674_104195"/>
<dbReference type="EC" id="5.4.99.12" evidence="4"/>
<evidence type="ECO:0000256" key="6">
    <source>
        <dbReference type="PIRSR" id="PIRSR001430-2"/>
    </source>
</evidence>
<dbReference type="SUPFAM" id="SSF55120">
    <property type="entry name" value="Pseudouridine synthase"/>
    <property type="match status" value="1"/>
</dbReference>
<keyword evidence="10" id="KW-1185">Reference proteome</keyword>
<dbReference type="GO" id="GO:0160147">
    <property type="term" value="F:tRNA pseudouridine(38-40) synthase activity"/>
    <property type="evidence" value="ECO:0007669"/>
    <property type="project" value="UniProtKB-EC"/>
</dbReference>
<evidence type="ECO:0000256" key="3">
    <source>
        <dbReference type="ARBA" id="ARBA00023235"/>
    </source>
</evidence>
<evidence type="ECO:0000256" key="2">
    <source>
        <dbReference type="ARBA" id="ARBA00022694"/>
    </source>
</evidence>
<comment type="similarity">
    <text evidence="1 4 7">Belongs to the tRNA pseudouridine synthase TruA family.</text>
</comment>
<proteinExistence type="inferred from homology"/>
<evidence type="ECO:0000313" key="10">
    <source>
        <dbReference type="Proteomes" id="UP000199306"/>
    </source>
</evidence>
<dbReference type="Gene3D" id="3.30.70.580">
    <property type="entry name" value="Pseudouridine synthase I, catalytic domain, N-terminal subdomain"/>
    <property type="match status" value="1"/>
</dbReference>
<dbReference type="CDD" id="cd02570">
    <property type="entry name" value="PseudoU_synth_EcTruA"/>
    <property type="match status" value="1"/>
</dbReference>
<sequence>MAELTFRYFIEFAYLGTNYSGWQIQPHNLTVQERLEKAFSTLLKQKIEITGSSRTDSGVHAQQQFAHFDVDFEITDTSQLVYRLNKMLPADVAIRKIFRVSTDYHSRFEASSRRYEYRIARRKDPFQSAYSYHFEAVLDVKQMNECCEILLKHIDFECFSKVHTQVFTFNCNILEAFWEEQEHLLIFHIKANRFLRGMVRAIVGTLLEVGLGRMNAGEFEAVILSKNRQKAGRAVPAHGLFLMEVNYV</sequence>
<evidence type="ECO:0000256" key="5">
    <source>
        <dbReference type="PIRSR" id="PIRSR001430-1"/>
    </source>
</evidence>
<comment type="subunit">
    <text evidence="4">Homodimer.</text>
</comment>
<feature type="domain" description="Pseudouridine synthase I TruA alpha/beta" evidence="8">
    <location>
        <begin position="155"/>
        <end position="247"/>
    </location>
</feature>
<comment type="function">
    <text evidence="4">Formation of pseudouridine at positions 38, 39 and 40 in the anticodon stem and loop of transfer RNAs.</text>
</comment>
<dbReference type="InterPro" id="IPR020097">
    <property type="entry name" value="PsdUridine_synth_TruA_a/b_dom"/>
</dbReference>
<dbReference type="RefSeq" id="WP_092015568.1">
    <property type="nucleotide sequence ID" value="NZ_FOXH01000004.1"/>
</dbReference>
<comment type="catalytic activity">
    <reaction evidence="4 7">
        <text>uridine(38/39/40) in tRNA = pseudouridine(38/39/40) in tRNA</text>
        <dbReference type="Rhea" id="RHEA:22376"/>
        <dbReference type="Rhea" id="RHEA-COMP:10085"/>
        <dbReference type="Rhea" id="RHEA-COMP:10087"/>
        <dbReference type="ChEBI" id="CHEBI:65314"/>
        <dbReference type="ChEBI" id="CHEBI:65315"/>
        <dbReference type="EC" id="5.4.99.12"/>
    </reaction>
</comment>
<dbReference type="Pfam" id="PF01416">
    <property type="entry name" value="PseudoU_synth_1"/>
    <property type="match status" value="2"/>
</dbReference>
<evidence type="ECO:0000256" key="4">
    <source>
        <dbReference type="HAMAP-Rule" id="MF_00171"/>
    </source>
</evidence>
<dbReference type="GO" id="GO:0003723">
    <property type="term" value="F:RNA binding"/>
    <property type="evidence" value="ECO:0007669"/>
    <property type="project" value="InterPro"/>
</dbReference>
<dbReference type="InterPro" id="IPR020094">
    <property type="entry name" value="TruA/RsuA/RluB/E/F_N"/>
</dbReference>
<reference evidence="9 10" key="1">
    <citation type="submission" date="2016-10" db="EMBL/GenBank/DDBJ databases">
        <authorList>
            <person name="de Groot N.N."/>
        </authorList>
    </citation>
    <scope>NUCLEOTIDE SEQUENCE [LARGE SCALE GENOMIC DNA]</scope>
    <source>
        <strain evidence="10">E92,LMG 26720,CCM 7988</strain>
    </source>
</reference>
<dbReference type="InterPro" id="IPR020103">
    <property type="entry name" value="PsdUridine_synth_cat_dom_sf"/>
</dbReference>
<evidence type="ECO:0000313" key="9">
    <source>
        <dbReference type="EMBL" id="SFP60841.1"/>
    </source>
</evidence>
<dbReference type="EMBL" id="FOXH01000004">
    <property type="protein sequence ID" value="SFP60841.1"/>
    <property type="molecule type" value="Genomic_DNA"/>
</dbReference>
<dbReference type="OrthoDB" id="9811823at2"/>
<dbReference type="GO" id="GO:0031119">
    <property type="term" value="P:tRNA pseudouridine synthesis"/>
    <property type="evidence" value="ECO:0007669"/>
    <property type="project" value="UniProtKB-UniRule"/>
</dbReference>
<protein>
    <recommendedName>
        <fullName evidence="4">tRNA pseudouridine synthase A</fullName>
        <ecNumber evidence="4">5.4.99.12</ecNumber>
    </recommendedName>
    <alternativeName>
        <fullName evidence="4">tRNA pseudouridine(38-40) synthase</fullName>
    </alternativeName>
    <alternativeName>
        <fullName evidence="4">tRNA pseudouridylate synthase I</fullName>
    </alternativeName>
    <alternativeName>
        <fullName evidence="4">tRNA-uridine isomerase I</fullName>
    </alternativeName>
</protein>
<dbReference type="Proteomes" id="UP000199306">
    <property type="component" value="Unassembled WGS sequence"/>
</dbReference>
<feature type="active site" description="Nucleophile" evidence="4 5">
    <location>
        <position position="56"/>
    </location>
</feature>
<dbReference type="PANTHER" id="PTHR11142:SF0">
    <property type="entry name" value="TRNA PSEUDOURIDINE SYNTHASE-LIKE 1"/>
    <property type="match status" value="1"/>
</dbReference>
<dbReference type="Gene3D" id="3.30.70.660">
    <property type="entry name" value="Pseudouridine synthase I, catalytic domain, C-terminal subdomain"/>
    <property type="match status" value="1"/>
</dbReference>
<name>A0A1I5RRF8_9BACT</name>
<gene>
    <name evidence="4" type="primary">truA</name>
    <name evidence="9" type="ORF">SAMN04515674_104195</name>
</gene>
<dbReference type="FunFam" id="3.30.70.580:FF:000001">
    <property type="entry name" value="tRNA pseudouridine synthase A"/>
    <property type="match status" value="1"/>
</dbReference>
<accession>A0A1I5RRF8</accession>
<evidence type="ECO:0000256" key="7">
    <source>
        <dbReference type="RuleBase" id="RU003792"/>
    </source>
</evidence>
<dbReference type="NCBIfam" id="TIGR00071">
    <property type="entry name" value="hisT_truA"/>
    <property type="match status" value="1"/>
</dbReference>
<dbReference type="PIRSF" id="PIRSF001430">
    <property type="entry name" value="tRNA_psdUrid_synth"/>
    <property type="match status" value="1"/>
</dbReference>